<reference evidence="4" key="1">
    <citation type="submission" date="2020-06" db="EMBL/GenBank/DDBJ databases">
        <title>A novel thermopfilic bacterium from Erzurum, Turkey.</title>
        <authorList>
            <person name="Adiguzel A."/>
            <person name="Ay H."/>
            <person name="Baltaci M.O."/>
        </authorList>
    </citation>
    <scope>NUCLEOTIDE SEQUENCE</scope>
    <source>
        <strain evidence="4">P2</strain>
    </source>
</reference>
<keyword evidence="2 4" id="KW-0560">Oxidoreductase</keyword>
<dbReference type="Gene3D" id="3.40.50.720">
    <property type="entry name" value="NAD(P)-binding Rossmann-like Domain"/>
    <property type="match status" value="1"/>
</dbReference>
<comment type="similarity">
    <text evidence="1 2">Belongs to the dTDP-4-dehydrorhamnose reductase family.</text>
</comment>
<gene>
    <name evidence="4" type="primary">rfbD</name>
    <name evidence="4" type="ORF">HR057_09745</name>
</gene>
<accession>A0A8J8GHS7</accession>
<dbReference type="GO" id="GO:0008831">
    <property type="term" value="F:dTDP-4-dehydrorhamnose reductase activity"/>
    <property type="evidence" value="ECO:0007669"/>
    <property type="project" value="UniProtKB-EC"/>
</dbReference>
<dbReference type="AlphaFoldDB" id="A0A8J8GHS7"/>
<evidence type="ECO:0000259" key="3">
    <source>
        <dbReference type="Pfam" id="PF04321"/>
    </source>
</evidence>
<dbReference type="InterPro" id="IPR005913">
    <property type="entry name" value="dTDP_dehydrorham_reduct"/>
</dbReference>
<dbReference type="RefSeq" id="WP_173731241.1">
    <property type="nucleotide sequence ID" value="NZ_JABTTE010000012.1"/>
</dbReference>
<dbReference type="GO" id="GO:0019305">
    <property type="term" value="P:dTDP-rhamnose biosynthetic process"/>
    <property type="evidence" value="ECO:0007669"/>
    <property type="project" value="UniProtKB-UniPathway"/>
</dbReference>
<dbReference type="SUPFAM" id="SSF51735">
    <property type="entry name" value="NAD(P)-binding Rossmann-fold domains"/>
    <property type="match status" value="1"/>
</dbReference>
<dbReference type="CDD" id="cd05254">
    <property type="entry name" value="dTDP_HR_like_SDR_e"/>
    <property type="match status" value="1"/>
</dbReference>
<organism evidence="4 5">
    <name type="scientific">Calidifontibacillus erzurumensis</name>
    <dbReference type="NCBI Taxonomy" id="2741433"/>
    <lineage>
        <taxon>Bacteria</taxon>
        <taxon>Bacillati</taxon>
        <taxon>Bacillota</taxon>
        <taxon>Bacilli</taxon>
        <taxon>Bacillales</taxon>
        <taxon>Bacillaceae</taxon>
        <taxon>Calidifontibacillus/Schinkia group</taxon>
        <taxon>Calidifontibacillus</taxon>
    </lineage>
</organism>
<keyword evidence="2" id="KW-0521">NADP</keyword>
<dbReference type="NCBIfam" id="TIGR01214">
    <property type="entry name" value="rmlD"/>
    <property type="match status" value="1"/>
</dbReference>
<keyword evidence="5" id="KW-1185">Reference proteome</keyword>
<evidence type="ECO:0000256" key="2">
    <source>
        <dbReference type="RuleBase" id="RU364082"/>
    </source>
</evidence>
<comment type="function">
    <text evidence="2">Catalyzes the reduction of dTDP-6-deoxy-L-lyxo-4-hexulose to yield dTDP-L-rhamnose.</text>
</comment>
<evidence type="ECO:0000313" key="4">
    <source>
        <dbReference type="EMBL" id="NSL52033.1"/>
    </source>
</evidence>
<dbReference type="FunFam" id="3.40.50.720:FF:000159">
    <property type="entry name" value="dTDP-4-dehydrorhamnose reductase"/>
    <property type="match status" value="1"/>
</dbReference>
<dbReference type="GO" id="GO:0005829">
    <property type="term" value="C:cytosol"/>
    <property type="evidence" value="ECO:0007669"/>
    <property type="project" value="TreeGrafter"/>
</dbReference>
<dbReference type="UniPathway" id="UPA00124"/>
<comment type="caution">
    <text evidence="4">The sequence shown here is derived from an EMBL/GenBank/DDBJ whole genome shotgun (WGS) entry which is preliminary data.</text>
</comment>
<dbReference type="PANTHER" id="PTHR10491">
    <property type="entry name" value="DTDP-4-DEHYDRORHAMNOSE REDUCTASE"/>
    <property type="match status" value="1"/>
</dbReference>
<feature type="domain" description="RmlD-like substrate binding" evidence="3">
    <location>
        <begin position="1"/>
        <end position="279"/>
    </location>
</feature>
<dbReference type="EC" id="1.1.1.133" evidence="2"/>
<dbReference type="InterPro" id="IPR036291">
    <property type="entry name" value="NAD(P)-bd_dom_sf"/>
</dbReference>
<dbReference type="Proteomes" id="UP000625804">
    <property type="component" value="Unassembled WGS sequence"/>
</dbReference>
<evidence type="ECO:0000313" key="5">
    <source>
        <dbReference type="Proteomes" id="UP000625804"/>
    </source>
</evidence>
<dbReference type="PANTHER" id="PTHR10491:SF4">
    <property type="entry name" value="METHIONINE ADENOSYLTRANSFERASE 2 SUBUNIT BETA"/>
    <property type="match status" value="1"/>
</dbReference>
<dbReference type="EMBL" id="JABTTE010000012">
    <property type="protein sequence ID" value="NSL52033.1"/>
    <property type="molecule type" value="Genomic_DNA"/>
</dbReference>
<dbReference type="InterPro" id="IPR029903">
    <property type="entry name" value="RmlD-like-bd"/>
</dbReference>
<dbReference type="Pfam" id="PF04321">
    <property type="entry name" value="RmlD_sub_bind"/>
    <property type="match status" value="1"/>
</dbReference>
<evidence type="ECO:0000256" key="1">
    <source>
        <dbReference type="ARBA" id="ARBA00010944"/>
    </source>
</evidence>
<name>A0A8J8GHS7_9BACI</name>
<proteinExistence type="inferred from homology"/>
<comment type="pathway">
    <text evidence="2">Carbohydrate biosynthesis; dTDP-L-rhamnose biosynthesis.</text>
</comment>
<protein>
    <recommendedName>
        <fullName evidence="2">dTDP-4-dehydrorhamnose reductase</fullName>
        <ecNumber evidence="2">1.1.1.133</ecNumber>
    </recommendedName>
</protein>
<sequence length="283" mass="31763">MKVLVTGAKGQLGFDVVKELSLSNIEVFAFGRDELDITNQGAVQYIIRDIRPDVIIHAAAYTKVDQAETDQEQAYLVNAFGTRNVAVAAASVGAKLCYISTDYVFDGKGESPYHEYSQTNPLNIYGHSKYVGEEMVKTLSLKYFIVRTAWVYGKHGNNFVKTMLKLAKEKQELGVVQDQIGSPTYTVDLAKFLVELIQTEKYGIYHCTNTGYCSWYEFAKAIFEEANIDVNVKPLTTLEFPRPAPRPAYSVLGNMAIRVNGFTELRHWKEALKSFLKELGQPS</sequence>
<dbReference type="Gene3D" id="3.90.25.10">
    <property type="entry name" value="UDP-galactose 4-epimerase, domain 1"/>
    <property type="match status" value="1"/>
</dbReference>